<sequence>MLLKQGPSAQSTHATGKKQLQLVQRAKTIARPLTGGHTRLAGQRCVHNGYRSTRLSALSPFQEENAAVPRTPPKGKGNIQLPYTQHKWEWRGHKINYATAGCGKPIILVHGFGLSSSHYRKTVAELSKGYKVYAVDLLGFGASSKPTTIQYSMDLWRDLIVDFMQEFTSGAEGGATLVGNSIGSLACLMAAANSPDDAVRGVVLLNSAGAMNNKGILSDWRIVLVYPLLLFIDFILSIPAFAQVLFSRFATKENIKEVLKSVYMNTEAVTDELVELIYAPSLDAGARDVFVSVITGPPGPKPWALVPEISCPILVLWGDKDTLTPADGPVGKFFQLLPNSRPNTSFTFLPDVGHCIHDDRPEVVHAELVPWLDKLHR</sequence>
<proteinExistence type="predicted"/>
<evidence type="ECO:0000313" key="4">
    <source>
        <dbReference type="EMBL" id="KAF5840667.1"/>
    </source>
</evidence>
<evidence type="ECO:0000259" key="3">
    <source>
        <dbReference type="Pfam" id="PF12697"/>
    </source>
</evidence>
<dbReference type="InterPro" id="IPR000073">
    <property type="entry name" value="AB_hydrolase_1"/>
</dbReference>
<dbReference type="PRINTS" id="PR00111">
    <property type="entry name" value="ABHYDROLASE"/>
</dbReference>
<dbReference type="Gene3D" id="3.40.50.1820">
    <property type="entry name" value="alpha/beta hydrolase"/>
    <property type="match status" value="1"/>
</dbReference>
<keyword evidence="2" id="KW-0472">Membrane</keyword>
<feature type="region of interest" description="Disordered" evidence="1">
    <location>
        <begin position="1"/>
        <end position="20"/>
    </location>
</feature>
<reference evidence="4" key="1">
    <citation type="submission" date="2017-08" db="EMBL/GenBank/DDBJ databases">
        <authorList>
            <person name="Polle J.E."/>
            <person name="Barry K."/>
            <person name="Cushman J."/>
            <person name="Schmutz J."/>
            <person name="Tran D."/>
            <person name="Hathwaick L.T."/>
            <person name="Yim W.C."/>
            <person name="Jenkins J."/>
            <person name="Mckie-Krisberg Z.M."/>
            <person name="Prochnik S."/>
            <person name="Lindquist E."/>
            <person name="Dockter R.B."/>
            <person name="Adam C."/>
            <person name="Molina H."/>
            <person name="Bunkerborg J."/>
            <person name="Jin E."/>
            <person name="Buchheim M."/>
            <person name="Magnuson J."/>
        </authorList>
    </citation>
    <scope>NUCLEOTIDE SEQUENCE</scope>
    <source>
        <strain evidence="4">CCAP 19/18</strain>
    </source>
</reference>
<feature type="domain" description="AB hydrolase-1" evidence="3">
    <location>
        <begin position="106"/>
        <end position="366"/>
    </location>
</feature>
<dbReference type="PANTHER" id="PTHR46438:SF7">
    <property type="entry name" value="ALPHA_BETA-HYDROLASES SUPERFAMILY PROTEIN"/>
    <property type="match status" value="1"/>
</dbReference>
<keyword evidence="2" id="KW-0812">Transmembrane</keyword>
<name>A0ABQ7H1D3_DUNSA</name>
<evidence type="ECO:0000256" key="1">
    <source>
        <dbReference type="SAM" id="MobiDB-lite"/>
    </source>
</evidence>
<evidence type="ECO:0000313" key="5">
    <source>
        <dbReference type="Proteomes" id="UP000815325"/>
    </source>
</evidence>
<accession>A0ABQ7H1D3</accession>
<dbReference type="Proteomes" id="UP000815325">
    <property type="component" value="Unassembled WGS sequence"/>
</dbReference>
<organism evidence="4 5">
    <name type="scientific">Dunaliella salina</name>
    <name type="common">Green alga</name>
    <name type="synonym">Protococcus salinus</name>
    <dbReference type="NCBI Taxonomy" id="3046"/>
    <lineage>
        <taxon>Eukaryota</taxon>
        <taxon>Viridiplantae</taxon>
        <taxon>Chlorophyta</taxon>
        <taxon>core chlorophytes</taxon>
        <taxon>Chlorophyceae</taxon>
        <taxon>CS clade</taxon>
        <taxon>Chlamydomonadales</taxon>
        <taxon>Dunaliellaceae</taxon>
        <taxon>Dunaliella</taxon>
    </lineage>
</organism>
<keyword evidence="5" id="KW-1185">Reference proteome</keyword>
<gene>
    <name evidence="4" type="ORF">DUNSADRAFT_15910</name>
</gene>
<dbReference type="SUPFAM" id="SSF53474">
    <property type="entry name" value="alpha/beta-Hydrolases"/>
    <property type="match status" value="1"/>
</dbReference>
<dbReference type="EMBL" id="MU069506">
    <property type="protein sequence ID" value="KAF5840667.1"/>
    <property type="molecule type" value="Genomic_DNA"/>
</dbReference>
<dbReference type="PANTHER" id="PTHR46438">
    <property type="entry name" value="ALPHA/BETA-HYDROLASES SUPERFAMILY PROTEIN"/>
    <property type="match status" value="1"/>
</dbReference>
<evidence type="ECO:0000256" key="2">
    <source>
        <dbReference type="SAM" id="Phobius"/>
    </source>
</evidence>
<feature type="transmembrane region" description="Helical" evidence="2">
    <location>
        <begin position="224"/>
        <end position="246"/>
    </location>
</feature>
<comment type="caution">
    <text evidence="4">The sequence shown here is derived from an EMBL/GenBank/DDBJ whole genome shotgun (WGS) entry which is preliminary data.</text>
</comment>
<dbReference type="InterPro" id="IPR029058">
    <property type="entry name" value="AB_hydrolase_fold"/>
</dbReference>
<dbReference type="GO" id="GO:0016787">
    <property type="term" value="F:hydrolase activity"/>
    <property type="evidence" value="ECO:0007669"/>
    <property type="project" value="UniProtKB-KW"/>
</dbReference>
<protein>
    <submittedName>
        <fullName evidence="4">Alpha/Beta hydrolase protein</fullName>
    </submittedName>
</protein>
<dbReference type="Pfam" id="PF12697">
    <property type="entry name" value="Abhydrolase_6"/>
    <property type="match status" value="1"/>
</dbReference>
<keyword evidence="2" id="KW-1133">Transmembrane helix</keyword>
<keyword evidence="4" id="KW-0378">Hydrolase</keyword>